<keyword evidence="4" id="KW-1185">Reference proteome</keyword>
<dbReference type="PANTHER" id="PTHR10340:SF57">
    <property type="entry name" value="METALLOPHOS DOMAIN-CONTAINING PROTEIN"/>
    <property type="match status" value="1"/>
</dbReference>
<sequence>MLGLWIDGDCSEGDERYYAMENHGARLLHFYRNDIYETIRAFVTDIRNAGFVTVYPSYGWYDYYPHGRHPLKLATLYDRVKNLLRDERGSSIPGQLGQETGYFSRVQPPDDRIRVIVMNTNFYVRNHIASRRPDPARQWKWLIEQLGECRIAGQKAFIVMSVPPGFDRKSYSDENLDKGKENLLVWSNGHNRRYLRIISRYRDVVAAQFAGHRHEDTFRLVYNRKGKAVSAVLLAPAMSPRFGNYPAIRIYMYDKHSGKLIDYVQYYFNLTKANLDADMTRPEKYWEVSYSFRDFYRLPDATPSSFEKLVKNFQTSNVVFDRYHSNAEGRVNHEPACDYRCKLISLCVITSLDFGSLSECVSGKFAADQIRTRHSVRPLPKPLRDRLFGRFNPVSSSPTTPSVNFMVIIITVFVAVSPRC</sequence>
<proteinExistence type="predicted"/>
<dbReference type="AlphaFoldDB" id="A0A6J0BSS2"/>
<accession>A0A6J0BSS2</accession>
<gene>
    <name evidence="5" type="primary">LOC107222212</name>
</gene>
<dbReference type="RefSeq" id="XP_015516968.2">
    <property type="nucleotide sequence ID" value="XM_015661482.2"/>
</dbReference>
<feature type="domain" description="Sphingomyelin phosphodiesterase C-terminal" evidence="3">
    <location>
        <begin position="233"/>
        <end position="363"/>
    </location>
</feature>
<organism evidence="5">
    <name type="scientific">Neodiprion lecontei</name>
    <name type="common">Redheaded pine sawfly</name>
    <dbReference type="NCBI Taxonomy" id="441921"/>
    <lineage>
        <taxon>Eukaryota</taxon>
        <taxon>Metazoa</taxon>
        <taxon>Ecdysozoa</taxon>
        <taxon>Arthropoda</taxon>
        <taxon>Hexapoda</taxon>
        <taxon>Insecta</taxon>
        <taxon>Pterygota</taxon>
        <taxon>Neoptera</taxon>
        <taxon>Endopterygota</taxon>
        <taxon>Hymenoptera</taxon>
        <taxon>Tenthredinoidea</taxon>
        <taxon>Diprionidae</taxon>
        <taxon>Diprioninae</taxon>
        <taxon>Neodiprion</taxon>
    </lineage>
</organism>
<dbReference type="SUPFAM" id="SSF56300">
    <property type="entry name" value="Metallo-dependent phosphatases"/>
    <property type="match status" value="1"/>
</dbReference>
<protein>
    <submittedName>
        <fullName evidence="5">Acid sphingomyelinase-like phosphodiesterase 3a</fullName>
    </submittedName>
</protein>
<dbReference type="Proteomes" id="UP000829291">
    <property type="component" value="Chromosome 5"/>
</dbReference>
<evidence type="ECO:0000313" key="4">
    <source>
        <dbReference type="Proteomes" id="UP000829291"/>
    </source>
</evidence>
<dbReference type="GO" id="GO:0005615">
    <property type="term" value="C:extracellular space"/>
    <property type="evidence" value="ECO:0007669"/>
    <property type="project" value="TreeGrafter"/>
</dbReference>
<dbReference type="GeneID" id="107222212"/>
<dbReference type="FunCoup" id="A0A6J0BSS2">
    <property type="interactions" value="2"/>
</dbReference>
<reference evidence="5" key="1">
    <citation type="submission" date="2025-08" db="UniProtKB">
        <authorList>
            <consortium name="RefSeq"/>
        </authorList>
    </citation>
    <scope>IDENTIFICATION</scope>
    <source>
        <tissue evidence="5">Thorax and Abdomen</tissue>
    </source>
</reference>
<keyword evidence="2" id="KW-0325">Glycoprotein</keyword>
<evidence type="ECO:0000313" key="5">
    <source>
        <dbReference type="RefSeq" id="XP_015516968.2"/>
    </source>
</evidence>
<evidence type="ECO:0000256" key="1">
    <source>
        <dbReference type="ARBA" id="ARBA00022801"/>
    </source>
</evidence>
<name>A0A6J0BSS2_NEOLC</name>
<dbReference type="GO" id="GO:0008081">
    <property type="term" value="F:phosphoric diester hydrolase activity"/>
    <property type="evidence" value="ECO:0007669"/>
    <property type="project" value="TreeGrafter"/>
</dbReference>
<dbReference type="KEGG" id="nlo:107222212"/>
<evidence type="ECO:0000256" key="2">
    <source>
        <dbReference type="ARBA" id="ARBA00023180"/>
    </source>
</evidence>
<keyword evidence="1" id="KW-0378">Hydrolase</keyword>
<dbReference type="InterPro" id="IPR029052">
    <property type="entry name" value="Metallo-depent_PP-like"/>
</dbReference>
<dbReference type="Pfam" id="PF19272">
    <property type="entry name" value="ASMase_C"/>
    <property type="match status" value="1"/>
</dbReference>
<evidence type="ECO:0000259" key="3">
    <source>
        <dbReference type="Pfam" id="PF19272"/>
    </source>
</evidence>
<dbReference type="PANTHER" id="PTHR10340">
    <property type="entry name" value="SPHINGOMYELIN PHOSPHODIESTERASE"/>
    <property type="match status" value="1"/>
</dbReference>
<dbReference type="InterPro" id="IPR045473">
    <property type="entry name" value="ASM_C"/>
</dbReference>
<dbReference type="InParanoid" id="A0A6J0BSS2"/>
<dbReference type="OrthoDB" id="348678at2759"/>